<dbReference type="PATRIC" id="fig|55758.3.peg.1558"/>
<evidence type="ECO:0000256" key="7">
    <source>
        <dbReference type="ARBA" id="ARBA00022989"/>
    </source>
</evidence>
<protein>
    <recommendedName>
        <fullName evidence="11 12">Tetrahydromethanopterin S-methyltransferase subunit A</fullName>
        <ecNumber evidence="11 12">7.2.1.4</ecNumber>
    </recommendedName>
    <alternativeName>
        <fullName evidence="11">N5-methyltetrahydromethanopterin--coenzyme M methyltransferase subunit A</fullName>
    </alternativeName>
</protein>
<evidence type="ECO:0000256" key="8">
    <source>
        <dbReference type="ARBA" id="ARBA00022994"/>
    </source>
</evidence>
<evidence type="ECO:0000256" key="6">
    <source>
        <dbReference type="ARBA" id="ARBA00022967"/>
    </source>
</evidence>
<dbReference type="GO" id="GO:0050897">
    <property type="term" value="F:cobalt ion binding"/>
    <property type="evidence" value="ECO:0007669"/>
    <property type="project" value="InterPro"/>
</dbReference>
<evidence type="ECO:0000256" key="4">
    <source>
        <dbReference type="ARBA" id="ARBA00022679"/>
    </source>
</evidence>
<dbReference type="GO" id="GO:0005886">
    <property type="term" value="C:plasma membrane"/>
    <property type="evidence" value="ECO:0007669"/>
    <property type="project" value="UniProtKB-SubCell"/>
</dbReference>
<dbReference type="AlphaFoldDB" id="A0A166A6Y5"/>
<comment type="catalytic activity">
    <reaction evidence="11">
        <text>5-methyl-5,6,7,8-tetrahydromethanopterin + coenzyme M + 2 Na(+)(in) = 5,6,7,8-tetrahydromethanopterin + methyl-coenzyme M + 2 Na(+)(out)</text>
        <dbReference type="Rhea" id="RHEA:53492"/>
        <dbReference type="ChEBI" id="CHEBI:29101"/>
        <dbReference type="ChEBI" id="CHEBI:58103"/>
        <dbReference type="ChEBI" id="CHEBI:58116"/>
        <dbReference type="ChEBI" id="CHEBI:58286"/>
        <dbReference type="ChEBI" id="CHEBI:58319"/>
        <dbReference type="EC" id="7.2.1.4"/>
    </reaction>
</comment>
<dbReference type="OrthoDB" id="130682at2157"/>
<dbReference type="InterPro" id="IPR030688">
    <property type="entry name" value="MeTrfase_MtrA/MtxA"/>
</dbReference>
<dbReference type="UniPathway" id="UPA00640">
    <property type="reaction ID" value="UER00698"/>
</dbReference>
<dbReference type="GO" id="GO:0019386">
    <property type="term" value="P:methanogenesis, from carbon dioxide"/>
    <property type="evidence" value="ECO:0007669"/>
    <property type="project" value="UniProtKB-UniRule"/>
</dbReference>
<comment type="cofactor">
    <cofactor evidence="11">
        <name>5-hydroxybenzimidazolylcob(I)amide</name>
        <dbReference type="ChEBI" id="CHEBI:60494"/>
    </cofactor>
    <text evidence="11">Binds 1 5-hydroxybenzimidazolylcobamide group.</text>
</comment>
<keyword evidence="10 11" id="KW-0170">Cobalt</keyword>
<dbReference type="GO" id="GO:0030269">
    <property type="term" value="F:tetrahydromethanopterin S-methyltransferase activity"/>
    <property type="evidence" value="ECO:0007669"/>
    <property type="project" value="UniProtKB-UniRule"/>
</dbReference>
<reference evidence="13 14" key="1">
    <citation type="submission" date="2016-04" db="EMBL/GenBank/DDBJ databases">
        <title>Genome sequence of Methanobrevibacter filiformis DSM 11501.</title>
        <authorList>
            <person name="Poehlein A."/>
            <person name="Seedorf H."/>
            <person name="Daniel R."/>
        </authorList>
    </citation>
    <scope>NUCLEOTIDE SEQUENCE [LARGE SCALE GENOMIC DNA]</scope>
    <source>
        <strain evidence="13 14">DSM 11501</strain>
    </source>
</reference>
<evidence type="ECO:0000256" key="2">
    <source>
        <dbReference type="ARBA" id="ARBA00022563"/>
    </source>
</evidence>
<comment type="subunit">
    <text evidence="11">The complex is composed of 8 subunits; MtrA, MtrB, MtrC, MtrD, MtrE, MtrF, MtrG and MtrH.</text>
</comment>
<dbReference type="EMBL" id="LWMT01000244">
    <property type="protein sequence ID" value="KZX11649.1"/>
    <property type="molecule type" value="Genomic_DNA"/>
</dbReference>
<evidence type="ECO:0000256" key="10">
    <source>
        <dbReference type="ARBA" id="ARBA00023285"/>
    </source>
</evidence>
<dbReference type="EC" id="7.2.1.4" evidence="11 12"/>
<evidence type="ECO:0000313" key="13">
    <source>
        <dbReference type="EMBL" id="KZX11649.1"/>
    </source>
</evidence>
<keyword evidence="6 11" id="KW-1278">Translocase</keyword>
<dbReference type="PIRSF" id="PIRSF500207">
    <property type="entry name" value="MtrA"/>
    <property type="match status" value="1"/>
</dbReference>
<dbReference type="Pfam" id="PF04208">
    <property type="entry name" value="MtrA"/>
    <property type="match status" value="1"/>
</dbReference>
<sequence length="241" mass="25506">MADKKAPAEGWPIVNGDYIAGDPESPVAVTTLASHNEDIAAAAGAAISGPCKTENLGIEKVVANVISNPNIRFLILCGAEVQGHITGQSFEALHQNGVDPDKRSIVGATGAIPYVENIPDEGIERFQQQLEIVNLIDVEDAAAIESKVKECIEKDPGAFEEEALVISVDDDGGDDDDDGEEVRPVAAETALIEARMRNIQTQVKLIGAVQRTFSGTFGGKVQGIIIGLVFTLVIGVLFLFI</sequence>
<feature type="transmembrane region" description="Helical" evidence="11">
    <location>
        <begin position="221"/>
        <end position="240"/>
    </location>
</feature>
<evidence type="ECO:0000256" key="9">
    <source>
        <dbReference type="ARBA" id="ARBA00023136"/>
    </source>
</evidence>
<keyword evidence="4 11" id="KW-0808">Transferase</keyword>
<evidence type="ECO:0000256" key="3">
    <source>
        <dbReference type="ARBA" id="ARBA00022603"/>
    </source>
</evidence>
<dbReference type="NCBIfam" id="NF002126">
    <property type="entry name" value="PRK00964.1-4"/>
    <property type="match status" value="1"/>
</dbReference>
<comment type="function">
    <text evidence="11">Part of a complex that catalyzes the formation of methyl-coenzyme M and tetrahydromethanopterin from coenzyme M and methyl-tetrahydromethanopterin. This is an energy-conserving, sodium-ion translocating step.</text>
</comment>
<comment type="caution">
    <text evidence="13">The sequence shown here is derived from an EMBL/GenBank/DDBJ whole genome shotgun (WGS) entry which is preliminary data.</text>
</comment>
<comment type="similarity">
    <text evidence="11">Belongs to the MtrA family.</text>
</comment>
<evidence type="ECO:0000313" key="14">
    <source>
        <dbReference type="Proteomes" id="UP000077066"/>
    </source>
</evidence>
<keyword evidence="7 11" id="KW-1133">Transmembrane helix</keyword>
<dbReference type="GO" id="GO:0006730">
    <property type="term" value="P:one-carbon metabolic process"/>
    <property type="evidence" value="ECO:0007669"/>
    <property type="project" value="UniProtKB-UniRule"/>
</dbReference>
<evidence type="ECO:0000256" key="12">
    <source>
        <dbReference type="NCBIfam" id="TIGR01111"/>
    </source>
</evidence>
<dbReference type="STRING" id="55758.MBFIL_13720"/>
<dbReference type="GO" id="GO:0032259">
    <property type="term" value="P:methylation"/>
    <property type="evidence" value="ECO:0007669"/>
    <property type="project" value="UniProtKB-KW"/>
</dbReference>
<keyword evidence="5 11" id="KW-0812">Transmembrane</keyword>
<dbReference type="InterPro" id="IPR005778">
    <property type="entry name" value="MtrA"/>
</dbReference>
<evidence type="ECO:0000256" key="1">
    <source>
        <dbReference type="ARBA" id="ARBA00022475"/>
    </source>
</evidence>
<comment type="subcellular location">
    <subcellularLocation>
        <location evidence="11">Cell membrane</location>
        <topology evidence="11">Single-pass membrane protein</topology>
    </subcellularLocation>
</comment>
<evidence type="ECO:0000256" key="11">
    <source>
        <dbReference type="HAMAP-Rule" id="MF_01093"/>
    </source>
</evidence>
<comment type="pathway">
    <text evidence="11">One-carbon metabolism; methanogenesis from CO(2); methyl-coenzyme M from 5,10-methylene-5,6,7,8-tetrahydromethanopterin: step 2/2.</text>
</comment>
<keyword evidence="3 11" id="KW-0489">Methyltransferase</keyword>
<keyword evidence="2 11" id="KW-0554">One-carbon metabolism</keyword>
<dbReference type="RefSeq" id="WP_066973001.1">
    <property type="nucleotide sequence ID" value="NZ_LWMT01000244.1"/>
</dbReference>
<organism evidence="13 14">
    <name type="scientific">Methanobrevibacter filiformis</name>
    <dbReference type="NCBI Taxonomy" id="55758"/>
    <lineage>
        <taxon>Archaea</taxon>
        <taxon>Methanobacteriati</taxon>
        <taxon>Methanobacteriota</taxon>
        <taxon>Methanomada group</taxon>
        <taxon>Methanobacteria</taxon>
        <taxon>Methanobacteriales</taxon>
        <taxon>Methanobacteriaceae</taxon>
        <taxon>Methanobrevibacter</taxon>
    </lineage>
</organism>
<dbReference type="Proteomes" id="UP000077066">
    <property type="component" value="Unassembled WGS sequence"/>
</dbReference>
<name>A0A166A6Y5_9EURY</name>
<feature type="binding site" evidence="11">
    <location>
        <position position="84"/>
    </location>
    <ligand>
        <name>5-hydroxybenzimidazolylcob(I)amide</name>
        <dbReference type="ChEBI" id="CHEBI:60494"/>
        <note>cofactor</note>
    </ligand>
</feature>
<dbReference type="HAMAP" id="MF_01093">
    <property type="entry name" value="MtrA"/>
    <property type="match status" value="1"/>
</dbReference>
<keyword evidence="14" id="KW-1185">Reference proteome</keyword>
<evidence type="ECO:0000256" key="5">
    <source>
        <dbReference type="ARBA" id="ARBA00022692"/>
    </source>
</evidence>
<accession>A0A166A6Y5</accession>
<dbReference type="NCBIfam" id="TIGR01111">
    <property type="entry name" value="mtrA"/>
    <property type="match status" value="1"/>
</dbReference>
<proteinExistence type="inferred from homology"/>
<keyword evidence="9 11" id="KW-0472">Membrane</keyword>
<keyword evidence="1 11" id="KW-1003">Cell membrane</keyword>
<dbReference type="PIRSF" id="PIRSF009452">
    <property type="entry name" value="MtrA_MtxA"/>
    <property type="match status" value="1"/>
</dbReference>
<keyword evidence="8 11" id="KW-0484">Methanogenesis</keyword>
<gene>
    <name evidence="11" type="primary">mtrA</name>
    <name evidence="13" type="ORF">MBFIL_13720</name>
</gene>